<dbReference type="OrthoDB" id="430364at2759"/>
<dbReference type="PROSITE" id="PS50190">
    <property type="entry name" value="SEC7"/>
    <property type="match status" value="1"/>
</dbReference>
<dbReference type="SUPFAM" id="SSF48425">
    <property type="entry name" value="Sec7 domain"/>
    <property type="match status" value="1"/>
</dbReference>
<dbReference type="GO" id="GO:0032012">
    <property type="term" value="P:regulation of ARF protein signal transduction"/>
    <property type="evidence" value="ECO:0007669"/>
    <property type="project" value="InterPro"/>
</dbReference>
<sequence>MGANIFHTHKHPTNNINDHGSTDIETHEKSIDEQDSIHRKHGHRIKGVRRALTFKRKSSKSRYNNLISKSTRFSNPEITSQHTSRSSYTSSSISSLSSATSCGSYSSNDSETSSRIKSTQQHLKVKISAECLPKAQKKDRTVKRSRFHLHSSTNKDGLRAQGKSKAELSPVSKGFLFSRLSLRNRKSFNSLENRPLSSKKSFNTICIQDNSSLACEPSDSLAFVTNSDSRDKIYSPISQSNDSGVISFDVNQRKHSMSLSLNKLKRRTKSFLLLNASSSSLLDLAKAGKVPSDSMSNRVMGDSLNNSSDGSKITFGSKRSGAKPEVEERANSTDHSSILCDDSDGRRESTSHESNGSSSSFSIRSNSRTFKKRSKTVGPTDKQRVSRSKSGGSSSRSSFRSKLRANSDSQVAKVSTDRRKSFSKKDLPPTDGHIPSTYLDEVLRMFKCSTVALLLSLTDSNFMKLTLREYIRKYFNFSSLPLDIALREFLMINQLPNEVQQIDRIIFEFGRRYSEQHPELGMNVDNCYLLTYALVILHTDKFNPSNKHKMTRWEFIDNLLLSLKQDDLSPIKHGKYKHDVEAVMKETFGYLYDNTVYQQFVRIQEEQADEAFSALSDFTGKKFLPYPSLSTIETKSITTLGSGTSSTSSLKRRSSFLWLQPDLDIYQQICQRNIESLKLNITFNTEFPFIGSDVISKEKDEKCTESEILLDKLESKTSNTLPSLASSSSKIKDVDNIKKLVCSSMDKINISGLDRILRIIEGTACSVVLKVPKAKGSFLHVQNSQILEYGSEDQSTGKDFYMVRVLKFGMVSRQESTLSLKSWKKYFCILTTIGMFFFKSLTLFKMTYLPEDVKRSILIFEEAPSNSAATNFWGSFKPALSIHWKAFATRMEKSLSLDKLVNTNMDKDMIDNPLRSYTFYIYTENSRSIYMVDNLFELKLWITQINYMSALASVSFPIKKIPLFDDHSNGLGKTDHDDSASSEKETNEDENVTQATNTESVDDDKYQEIACQSALGLDDRLKELDLSIKNSIEALQSYFAAVQMLKLLTPLQAKTREELLSSSKIINAKLEWLWYELTEDIEYHRVLFALKEHNLKPSV</sequence>
<dbReference type="KEGG" id="bbrx:BRETT_002334"/>
<feature type="compositionally biased region" description="Basic residues" evidence="1">
    <location>
        <begin position="135"/>
        <end position="149"/>
    </location>
</feature>
<name>A0A871RGR4_DEKBR</name>
<dbReference type="PROSITE" id="PS50003">
    <property type="entry name" value="PH_DOMAIN"/>
    <property type="match status" value="1"/>
</dbReference>
<feature type="region of interest" description="Disordered" evidence="1">
    <location>
        <begin position="287"/>
        <end position="430"/>
    </location>
</feature>
<dbReference type="Gene3D" id="2.30.29.30">
    <property type="entry name" value="Pleckstrin-homology domain (PH domain)/Phosphotyrosine-binding domain (PTB)"/>
    <property type="match status" value="1"/>
</dbReference>
<feature type="domain" description="PH" evidence="2">
    <location>
        <begin position="804"/>
        <end position="950"/>
    </location>
</feature>
<dbReference type="RefSeq" id="XP_041138655.1">
    <property type="nucleotide sequence ID" value="XM_041280864.1"/>
</dbReference>
<feature type="compositionally biased region" description="Polar residues" evidence="1">
    <location>
        <begin position="404"/>
        <end position="413"/>
    </location>
</feature>
<dbReference type="InterPro" id="IPR035999">
    <property type="entry name" value="Sec7_dom_sf"/>
</dbReference>
<dbReference type="EMBL" id="CP063137">
    <property type="protein sequence ID" value="QOU22162.1"/>
    <property type="molecule type" value="Genomic_DNA"/>
</dbReference>
<feature type="region of interest" description="Disordered" evidence="1">
    <location>
        <begin position="97"/>
        <end position="165"/>
    </location>
</feature>
<accession>A0A871RGR4</accession>
<feature type="compositionally biased region" description="Low complexity" evidence="1">
    <location>
        <begin position="352"/>
        <end position="368"/>
    </location>
</feature>
<feature type="compositionally biased region" description="Low complexity" evidence="1">
    <location>
        <begin position="388"/>
        <end position="400"/>
    </location>
</feature>
<dbReference type="SMART" id="SM00222">
    <property type="entry name" value="Sec7"/>
    <property type="match status" value="1"/>
</dbReference>
<dbReference type="InterPro" id="IPR011993">
    <property type="entry name" value="PH-like_dom_sf"/>
</dbReference>
<dbReference type="Proteomes" id="UP000663131">
    <property type="component" value="Chromosome 9"/>
</dbReference>
<reference evidence="4" key="2">
    <citation type="journal article" name="BMC Genomics">
        <title>New genome assemblies reveal patterns of domestication and adaptation across Brettanomyces (Dekkera) species.</title>
        <authorList>
            <person name="Roach M.J."/>
            <person name="Borneman A.R."/>
        </authorList>
    </citation>
    <scope>NUCLEOTIDE SEQUENCE</scope>
    <source>
        <strain evidence="4">UCD 2041</strain>
    </source>
</reference>
<feature type="compositionally biased region" description="Polar residues" evidence="1">
    <location>
        <begin position="108"/>
        <end position="122"/>
    </location>
</feature>
<proteinExistence type="predicted"/>
<evidence type="ECO:0000313" key="5">
    <source>
        <dbReference type="Proteomes" id="UP000663131"/>
    </source>
</evidence>
<evidence type="ECO:0008006" key="6">
    <source>
        <dbReference type="Google" id="ProtNLM"/>
    </source>
</evidence>
<feature type="compositionally biased region" description="Polar residues" evidence="1">
    <location>
        <begin position="293"/>
        <end position="311"/>
    </location>
</feature>
<dbReference type="InterPro" id="IPR000904">
    <property type="entry name" value="Sec7_dom"/>
</dbReference>
<dbReference type="PANTHER" id="PTHR10663:SF405">
    <property type="entry name" value="ARF GUANINE NUCLEOTIDE EXCHANGE FACTOR SYT1"/>
    <property type="match status" value="1"/>
</dbReference>
<gene>
    <name evidence="4" type="ORF">BRETT_002334</name>
</gene>
<dbReference type="Pfam" id="PF01369">
    <property type="entry name" value="Sec7"/>
    <property type="match status" value="1"/>
</dbReference>
<protein>
    <recommendedName>
        <fullName evidence="6">SEC7 domain-containing protein</fullName>
    </recommendedName>
</protein>
<feature type="region of interest" description="Disordered" evidence="1">
    <location>
        <begin position="1"/>
        <end position="23"/>
    </location>
</feature>
<dbReference type="GO" id="GO:0005085">
    <property type="term" value="F:guanyl-nucleotide exchange factor activity"/>
    <property type="evidence" value="ECO:0007669"/>
    <property type="project" value="InterPro"/>
</dbReference>
<evidence type="ECO:0000259" key="2">
    <source>
        <dbReference type="PROSITE" id="PS50003"/>
    </source>
</evidence>
<dbReference type="Gene3D" id="1.10.1000.11">
    <property type="entry name" value="Arf Nucleotide-binding Site Opener,domain 2"/>
    <property type="match status" value="1"/>
</dbReference>
<dbReference type="InterPro" id="IPR001849">
    <property type="entry name" value="PH_domain"/>
</dbReference>
<evidence type="ECO:0000256" key="1">
    <source>
        <dbReference type="SAM" id="MobiDB-lite"/>
    </source>
</evidence>
<dbReference type="AlphaFoldDB" id="A0A871RGR4"/>
<dbReference type="SUPFAM" id="SSF50729">
    <property type="entry name" value="PH domain-like"/>
    <property type="match status" value="1"/>
</dbReference>
<feature type="compositionally biased region" description="Basic and acidic residues" evidence="1">
    <location>
        <begin position="970"/>
        <end position="985"/>
    </location>
</feature>
<feature type="compositionally biased region" description="Low complexity" evidence="1">
    <location>
        <begin position="97"/>
        <end position="107"/>
    </location>
</feature>
<dbReference type="GeneID" id="64574258"/>
<reference evidence="4" key="1">
    <citation type="submission" date="2020-10" db="EMBL/GenBank/DDBJ databases">
        <authorList>
            <person name="Palmer J.M."/>
        </authorList>
    </citation>
    <scope>NUCLEOTIDE SEQUENCE</scope>
    <source>
        <strain evidence="4">UCD 2041</strain>
    </source>
</reference>
<dbReference type="PANTHER" id="PTHR10663">
    <property type="entry name" value="GUANYL-NUCLEOTIDE EXCHANGE FACTOR"/>
    <property type="match status" value="1"/>
</dbReference>
<evidence type="ECO:0000313" key="4">
    <source>
        <dbReference type="EMBL" id="QOU22162.1"/>
    </source>
</evidence>
<dbReference type="SMART" id="SM00233">
    <property type="entry name" value="PH"/>
    <property type="match status" value="1"/>
</dbReference>
<feature type="compositionally biased region" description="Basic and acidic residues" evidence="1">
    <location>
        <begin position="322"/>
        <end position="332"/>
    </location>
</feature>
<feature type="region of interest" description="Disordered" evidence="1">
    <location>
        <begin position="970"/>
        <end position="1001"/>
    </location>
</feature>
<feature type="domain" description="SEC7" evidence="3">
    <location>
        <begin position="365"/>
        <end position="598"/>
    </location>
</feature>
<feature type="compositionally biased region" description="Basic and acidic residues" evidence="1">
    <location>
        <begin position="415"/>
        <end position="428"/>
    </location>
</feature>
<organism evidence="4 5">
    <name type="scientific">Dekkera bruxellensis</name>
    <name type="common">Brettanomyces custersii</name>
    <dbReference type="NCBI Taxonomy" id="5007"/>
    <lineage>
        <taxon>Eukaryota</taxon>
        <taxon>Fungi</taxon>
        <taxon>Dikarya</taxon>
        <taxon>Ascomycota</taxon>
        <taxon>Saccharomycotina</taxon>
        <taxon>Pichiomycetes</taxon>
        <taxon>Pichiales</taxon>
        <taxon>Pichiaceae</taxon>
        <taxon>Brettanomyces</taxon>
    </lineage>
</organism>
<evidence type="ECO:0000259" key="3">
    <source>
        <dbReference type="PROSITE" id="PS50190"/>
    </source>
</evidence>
<dbReference type="InterPro" id="IPR023394">
    <property type="entry name" value="Sec7_C_sf"/>
</dbReference>